<feature type="repeat" description="RCC1" evidence="6">
    <location>
        <begin position="257"/>
        <end position="312"/>
    </location>
</feature>
<keyword evidence="3 5" id="KW-0863">Zinc-finger</keyword>
<dbReference type="Proteomes" id="UP000054845">
    <property type="component" value="Unassembled WGS sequence"/>
</dbReference>
<keyword evidence="2" id="KW-0677">Repeat</keyword>
<feature type="repeat" description="RCC1" evidence="6">
    <location>
        <begin position="74"/>
        <end position="136"/>
    </location>
</feature>
<dbReference type="InterPro" id="IPR019786">
    <property type="entry name" value="Zinc_finger_PHD-type_CS"/>
</dbReference>
<dbReference type="InterPro" id="IPR028641">
    <property type="entry name" value="RCC2"/>
</dbReference>
<feature type="repeat" description="RCC1" evidence="6">
    <location>
        <begin position="192"/>
        <end position="256"/>
    </location>
</feature>
<feature type="region of interest" description="Disordered" evidence="7">
    <location>
        <begin position="505"/>
        <end position="554"/>
    </location>
</feature>
<dbReference type="OrthoDB" id="5370059at2759"/>
<dbReference type="GO" id="GO:0008270">
    <property type="term" value="F:zinc ion binding"/>
    <property type="evidence" value="ECO:0007669"/>
    <property type="project" value="UniProtKB-KW"/>
</dbReference>
<dbReference type="InterPro" id="IPR011011">
    <property type="entry name" value="Znf_FYVE_PHD"/>
</dbReference>
<dbReference type="PANTHER" id="PTHR46207:SF1">
    <property type="entry name" value="PROTEIN RCC2"/>
    <property type="match status" value="1"/>
</dbReference>
<name>A0A0P1B830_9BASI</name>
<dbReference type="STRING" id="401625.A0A0P1B830"/>
<dbReference type="SUPFAM" id="SSF57903">
    <property type="entry name" value="FYVE/PHD zinc finger"/>
    <property type="match status" value="1"/>
</dbReference>
<evidence type="ECO:0000256" key="5">
    <source>
        <dbReference type="PROSITE-ProRule" id="PRU00146"/>
    </source>
</evidence>
<sequence>MASQSEVKEPPFWGRVLIAGGTDWPNLGRKGLKPTDERPDLSAPHILRAVSNIRMKRVFSSHSSCHAFFLSVSGDVWVIGRNEKGQCGLPSSTVSIDAPTRLDRSKHFAPSLPAGAQGDIVWAATGRNHSLIVTRAGTLYSAGGNAMGQCGHAIGDVNGFKRVTGGQYEKEKDPLVRASAGLTFSILLTESGKVYALGSTEKGQLGNGRTGEHFISGNKLAFQTFTDPLPVRGVLADKKIVDVQCGQQHSVALDADGYVYVWGFGGYGRLGLGMQADQLSPTLVPQFARDNAVLRAKAIYAGPSCSAILDRQHMYYLAGKWKTSGEGGAGQGYMTYKYFHELMGVHCLNVALGGVTLLVTAYEPDAAMRADCDATMNVVWGQNAANGELGLGSEKPRSATKPIRCEPLDKVSILDIAAGQNTTYYIARNQGEKYSELPRFPEVVPSSDHCLKCSREESAQGSEDVLLECEKCENPWHLKCLSPPLSSVPEGEWHCPSCIAEAGNAGDLGAEGATDDKKAVKRDADEDEDDSLQRGTPSKRARGGKAGRGGKRGK</sequence>
<evidence type="ECO:0000259" key="8">
    <source>
        <dbReference type="PROSITE" id="PS50016"/>
    </source>
</evidence>
<dbReference type="Pfam" id="PF25390">
    <property type="entry name" value="WD40_RLD"/>
    <property type="match status" value="1"/>
</dbReference>
<dbReference type="Gene3D" id="3.30.40.10">
    <property type="entry name" value="Zinc/RING finger domain, C3HC4 (zinc finger)"/>
    <property type="match status" value="1"/>
</dbReference>
<feature type="compositionally biased region" description="Basic and acidic residues" evidence="7">
    <location>
        <begin position="514"/>
        <end position="524"/>
    </location>
</feature>
<feature type="repeat" description="RCC1" evidence="6">
    <location>
        <begin position="375"/>
        <end position="429"/>
    </location>
</feature>
<dbReference type="InterPro" id="IPR019787">
    <property type="entry name" value="Znf_PHD-finger"/>
</dbReference>
<dbReference type="Gene3D" id="2.130.10.30">
    <property type="entry name" value="Regulator of chromosome condensation 1/beta-lactamase-inhibitor protein II"/>
    <property type="match status" value="2"/>
</dbReference>
<evidence type="ECO:0000256" key="6">
    <source>
        <dbReference type="PROSITE-ProRule" id="PRU00235"/>
    </source>
</evidence>
<evidence type="ECO:0000256" key="7">
    <source>
        <dbReference type="SAM" id="MobiDB-lite"/>
    </source>
</evidence>
<dbReference type="PANTHER" id="PTHR46207">
    <property type="entry name" value="PROTEIN RCC2"/>
    <property type="match status" value="1"/>
</dbReference>
<keyword evidence="10" id="KW-1185">Reference proteome</keyword>
<evidence type="ECO:0000313" key="9">
    <source>
        <dbReference type="EMBL" id="CEH11772.1"/>
    </source>
</evidence>
<evidence type="ECO:0000256" key="2">
    <source>
        <dbReference type="ARBA" id="ARBA00022737"/>
    </source>
</evidence>
<dbReference type="GO" id="GO:0016020">
    <property type="term" value="C:membrane"/>
    <property type="evidence" value="ECO:0007669"/>
    <property type="project" value="TreeGrafter"/>
</dbReference>
<dbReference type="InterPro" id="IPR013083">
    <property type="entry name" value="Znf_RING/FYVE/PHD"/>
</dbReference>
<accession>A0A0P1B830</accession>
<dbReference type="PROSITE" id="PS50012">
    <property type="entry name" value="RCC1_3"/>
    <property type="match status" value="4"/>
</dbReference>
<proteinExistence type="predicted"/>
<dbReference type="InterPro" id="IPR058923">
    <property type="entry name" value="RCC1-like_dom"/>
</dbReference>
<dbReference type="AlphaFoldDB" id="A0A0P1B830"/>
<feature type="compositionally biased region" description="Basic residues" evidence="7">
    <location>
        <begin position="537"/>
        <end position="554"/>
    </location>
</feature>
<dbReference type="InterPro" id="IPR009091">
    <property type="entry name" value="RCC1/BLIP-II"/>
</dbReference>
<organism evidence="9 10">
    <name type="scientific">Ceraceosorus bombacis</name>
    <dbReference type="NCBI Taxonomy" id="401625"/>
    <lineage>
        <taxon>Eukaryota</taxon>
        <taxon>Fungi</taxon>
        <taxon>Dikarya</taxon>
        <taxon>Basidiomycota</taxon>
        <taxon>Ustilaginomycotina</taxon>
        <taxon>Exobasidiomycetes</taxon>
        <taxon>Ceraceosorales</taxon>
        <taxon>Ceraceosoraceae</taxon>
        <taxon>Ceraceosorus</taxon>
    </lineage>
</organism>
<evidence type="ECO:0000256" key="3">
    <source>
        <dbReference type="ARBA" id="ARBA00022771"/>
    </source>
</evidence>
<evidence type="ECO:0000256" key="4">
    <source>
        <dbReference type="ARBA" id="ARBA00022833"/>
    </source>
</evidence>
<dbReference type="InterPro" id="IPR000408">
    <property type="entry name" value="Reg_chr_condens"/>
</dbReference>
<dbReference type="Pfam" id="PF00628">
    <property type="entry name" value="PHD"/>
    <property type="match status" value="1"/>
</dbReference>
<feature type="domain" description="PHD-type" evidence="8">
    <location>
        <begin position="447"/>
        <end position="501"/>
    </location>
</feature>
<dbReference type="SMART" id="SM00249">
    <property type="entry name" value="PHD"/>
    <property type="match status" value="1"/>
</dbReference>
<dbReference type="PRINTS" id="PR00633">
    <property type="entry name" value="RCCNDNSATION"/>
</dbReference>
<keyword evidence="4" id="KW-0862">Zinc</keyword>
<evidence type="ECO:0000313" key="10">
    <source>
        <dbReference type="Proteomes" id="UP000054845"/>
    </source>
</evidence>
<dbReference type="PROSITE" id="PS01359">
    <property type="entry name" value="ZF_PHD_1"/>
    <property type="match status" value="1"/>
</dbReference>
<dbReference type="InterPro" id="IPR001965">
    <property type="entry name" value="Znf_PHD"/>
</dbReference>
<keyword evidence="1" id="KW-0479">Metal-binding</keyword>
<dbReference type="PROSITE" id="PS50016">
    <property type="entry name" value="ZF_PHD_2"/>
    <property type="match status" value="1"/>
</dbReference>
<dbReference type="EMBL" id="CCYA01000065">
    <property type="protein sequence ID" value="CEH11772.1"/>
    <property type="molecule type" value="Genomic_DNA"/>
</dbReference>
<protein>
    <submittedName>
        <fullName evidence="9">Rcc1 blip-ii</fullName>
    </submittedName>
</protein>
<dbReference type="GO" id="GO:0031267">
    <property type="term" value="F:small GTPase binding"/>
    <property type="evidence" value="ECO:0007669"/>
    <property type="project" value="TreeGrafter"/>
</dbReference>
<evidence type="ECO:0000256" key="1">
    <source>
        <dbReference type="ARBA" id="ARBA00022723"/>
    </source>
</evidence>
<dbReference type="SUPFAM" id="SSF50985">
    <property type="entry name" value="RCC1/BLIP-II"/>
    <property type="match status" value="1"/>
</dbReference>
<reference evidence="10" key="1">
    <citation type="submission" date="2014-09" db="EMBL/GenBank/DDBJ databases">
        <authorList>
            <person name="Sharma Rahul"/>
            <person name="Thines Marco"/>
        </authorList>
    </citation>
    <scope>NUCLEOTIDE SEQUENCE [LARGE SCALE GENOMIC DNA]</scope>
</reference>